<evidence type="ECO:0008006" key="2">
    <source>
        <dbReference type="Google" id="ProtNLM"/>
    </source>
</evidence>
<proteinExistence type="predicted"/>
<reference evidence="1" key="1">
    <citation type="journal article" date="2015" name="Nature">
        <title>Complex archaea that bridge the gap between prokaryotes and eukaryotes.</title>
        <authorList>
            <person name="Spang A."/>
            <person name="Saw J.H."/>
            <person name="Jorgensen S.L."/>
            <person name="Zaremba-Niedzwiedzka K."/>
            <person name="Martijn J."/>
            <person name="Lind A.E."/>
            <person name="van Eijk R."/>
            <person name="Schleper C."/>
            <person name="Guy L."/>
            <person name="Ettema T.J."/>
        </authorList>
    </citation>
    <scope>NUCLEOTIDE SEQUENCE</scope>
</reference>
<comment type="caution">
    <text evidence="1">The sequence shown here is derived from an EMBL/GenBank/DDBJ whole genome shotgun (WGS) entry which is preliminary data.</text>
</comment>
<protein>
    <recommendedName>
        <fullName evidence="2">CheW-like domain-containing protein</fullName>
    </recommendedName>
</protein>
<evidence type="ECO:0000313" key="1">
    <source>
        <dbReference type="EMBL" id="KKL58498.1"/>
    </source>
</evidence>
<organism evidence="1">
    <name type="scientific">marine sediment metagenome</name>
    <dbReference type="NCBI Taxonomy" id="412755"/>
    <lineage>
        <taxon>unclassified sequences</taxon>
        <taxon>metagenomes</taxon>
        <taxon>ecological metagenomes</taxon>
    </lineage>
</organism>
<accession>A0A0F9D9Y8</accession>
<dbReference type="EMBL" id="LAZR01029802">
    <property type="protein sequence ID" value="KKL58498.1"/>
    <property type="molecule type" value="Genomic_DNA"/>
</dbReference>
<sequence length="55" mass="5997">QLNTEFLLGMGKKDDEFVLLLNIDKVFSVDELEVVRSTGETAGDNKTEEGAHADG</sequence>
<gene>
    <name evidence="1" type="ORF">LCGC14_2224790</name>
</gene>
<feature type="non-terminal residue" evidence="1">
    <location>
        <position position="1"/>
    </location>
</feature>
<name>A0A0F9D9Y8_9ZZZZ</name>
<dbReference type="AlphaFoldDB" id="A0A0F9D9Y8"/>